<dbReference type="GO" id="GO:0016491">
    <property type="term" value="F:oxidoreductase activity"/>
    <property type="evidence" value="ECO:0007669"/>
    <property type="project" value="InterPro"/>
</dbReference>
<sequence length="160" mass="18061">MLSIFNFTHIDMNSGTTDDLKNDKNIAPEQNKSQEFSPEKPGEGVDASAENTGDQTSKITFYVSYEGDSTMRFDLDYYMNVHCPLLKDAWDDYGLERSSVYLPADKEAASILIWAGIFKDRATLDAAFKAPLTQKVMEDIKNFTDIVPTRSIGETFKYND</sequence>
<dbReference type="PANTHER" id="PTHR40260">
    <property type="entry name" value="BLR8190 PROTEIN"/>
    <property type="match status" value="1"/>
</dbReference>
<feature type="region of interest" description="Disordered" evidence="1">
    <location>
        <begin position="16"/>
        <end position="52"/>
    </location>
</feature>
<accession>A0A1H4DWA3</accession>
<evidence type="ECO:0000256" key="1">
    <source>
        <dbReference type="SAM" id="MobiDB-lite"/>
    </source>
</evidence>
<name>A0A1H4DWA3_9SPHI</name>
<dbReference type="PANTHER" id="PTHR40260:SF2">
    <property type="entry name" value="BLR8190 PROTEIN"/>
    <property type="match status" value="1"/>
</dbReference>
<dbReference type="Gene3D" id="3.30.70.100">
    <property type="match status" value="1"/>
</dbReference>
<reference evidence="2 3" key="1">
    <citation type="submission" date="2016-10" db="EMBL/GenBank/DDBJ databases">
        <authorList>
            <person name="de Groot N.N."/>
        </authorList>
    </citation>
    <scope>NUCLEOTIDE SEQUENCE [LARGE SCALE GENOMIC DNA]</scope>
    <source>
        <strain evidence="2 3">DSM 19033</strain>
    </source>
</reference>
<dbReference type="InterPro" id="IPR011008">
    <property type="entry name" value="Dimeric_a/b-barrel"/>
</dbReference>
<dbReference type="STRING" id="425514.SAMN05443550_105133"/>
<evidence type="ECO:0008006" key="4">
    <source>
        <dbReference type="Google" id="ProtNLM"/>
    </source>
</evidence>
<dbReference type="NCBIfam" id="TIGR02118">
    <property type="entry name" value="EthD family reductase"/>
    <property type="match status" value="1"/>
</dbReference>
<evidence type="ECO:0000313" key="3">
    <source>
        <dbReference type="Proteomes" id="UP000198850"/>
    </source>
</evidence>
<organism evidence="2 3">
    <name type="scientific">Pedobacter hartonius</name>
    <dbReference type="NCBI Taxonomy" id="425514"/>
    <lineage>
        <taxon>Bacteria</taxon>
        <taxon>Pseudomonadati</taxon>
        <taxon>Bacteroidota</taxon>
        <taxon>Sphingobacteriia</taxon>
        <taxon>Sphingobacteriales</taxon>
        <taxon>Sphingobacteriaceae</taxon>
        <taxon>Pedobacter</taxon>
    </lineage>
</organism>
<dbReference type="InterPro" id="IPR009799">
    <property type="entry name" value="EthD_dom"/>
</dbReference>
<keyword evidence="3" id="KW-1185">Reference proteome</keyword>
<dbReference type="SUPFAM" id="SSF54909">
    <property type="entry name" value="Dimeric alpha+beta barrel"/>
    <property type="match status" value="1"/>
</dbReference>
<dbReference type="Proteomes" id="UP000198850">
    <property type="component" value="Unassembled WGS sequence"/>
</dbReference>
<gene>
    <name evidence="2" type="ORF">SAMN05443550_105133</name>
</gene>
<protein>
    <recommendedName>
        <fullName evidence="4">EthD domain-containing protein</fullName>
    </recommendedName>
</protein>
<dbReference type="EMBL" id="FNRA01000005">
    <property type="protein sequence ID" value="SEA77021.1"/>
    <property type="molecule type" value="Genomic_DNA"/>
</dbReference>
<dbReference type="AlphaFoldDB" id="A0A1H4DWA3"/>
<evidence type="ECO:0000313" key="2">
    <source>
        <dbReference type="EMBL" id="SEA77021.1"/>
    </source>
</evidence>
<proteinExistence type="predicted"/>